<dbReference type="Gene3D" id="3.30.420.10">
    <property type="entry name" value="Ribonuclease H-like superfamily/Ribonuclease H"/>
    <property type="match status" value="1"/>
</dbReference>
<accession>A0ABD1SAC0</accession>
<organism evidence="1 2">
    <name type="scientific">Abeliophyllum distichum</name>
    <dbReference type="NCBI Taxonomy" id="126358"/>
    <lineage>
        <taxon>Eukaryota</taxon>
        <taxon>Viridiplantae</taxon>
        <taxon>Streptophyta</taxon>
        <taxon>Embryophyta</taxon>
        <taxon>Tracheophyta</taxon>
        <taxon>Spermatophyta</taxon>
        <taxon>Magnoliopsida</taxon>
        <taxon>eudicotyledons</taxon>
        <taxon>Gunneridae</taxon>
        <taxon>Pentapetalae</taxon>
        <taxon>asterids</taxon>
        <taxon>lamiids</taxon>
        <taxon>Lamiales</taxon>
        <taxon>Oleaceae</taxon>
        <taxon>Forsythieae</taxon>
        <taxon>Abeliophyllum</taxon>
    </lineage>
</organism>
<dbReference type="Proteomes" id="UP001604336">
    <property type="component" value="Unassembled WGS sequence"/>
</dbReference>
<dbReference type="InterPro" id="IPR036397">
    <property type="entry name" value="RNaseH_sf"/>
</dbReference>
<dbReference type="PANTHER" id="PTHR48475:SF2">
    <property type="entry name" value="RIBONUCLEASE H"/>
    <property type="match status" value="1"/>
</dbReference>
<proteinExistence type="predicted"/>
<comment type="caution">
    <text evidence="1">The sequence shown here is derived from an EMBL/GenBank/DDBJ whole genome shotgun (WGS) entry which is preliminary data.</text>
</comment>
<dbReference type="InterPro" id="IPR043502">
    <property type="entry name" value="DNA/RNA_pol_sf"/>
</dbReference>
<dbReference type="EMBL" id="JBFOLK010000007">
    <property type="protein sequence ID" value="KAL2497706.1"/>
    <property type="molecule type" value="Genomic_DNA"/>
</dbReference>
<keyword evidence="2" id="KW-1185">Reference proteome</keyword>
<dbReference type="PANTHER" id="PTHR48475">
    <property type="entry name" value="RIBONUCLEASE H"/>
    <property type="match status" value="1"/>
</dbReference>
<gene>
    <name evidence="1" type="ORF">Adt_23256</name>
</gene>
<evidence type="ECO:0000313" key="1">
    <source>
        <dbReference type="EMBL" id="KAL2497706.1"/>
    </source>
</evidence>
<evidence type="ECO:0000313" key="2">
    <source>
        <dbReference type="Proteomes" id="UP001604336"/>
    </source>
</evidence>
<sequence>MKDNLDVFACEHADMEGIDPKVTCHRLNTSPDVKLRQQRRHSLNLERYKALAKEVDKLFKCDFIRESLYPRLVANSVLTSIKGQALADFLIEFSPKHEPSTKDEESWTHFVDGSSTKTRARARVVLMSPDLEPLCQSLRFDFHASNNMDEYEALIISLRFAKRMGALRLLVYIDSQTKG</sequence>
<dbReference type="AlphaFoldDB" id="A0ABD1SAC0"/>
<protein>
    <submittedName>
        <fullName evidence="1">Ribonuclease H</fullName>
    </submittedName>
</protein>
<dbReference type="SUPFAM" id="SSF56672">
    <property type="entry name" value="DNA/RNA polymerases"/>
    <property type="match status" value="1"/>
</dbReference>
<reference evidence="2" key="1">
    <citation type="submission" date="2024-07" db="EMBL/GenBank/DDBJ databases">
        <title>Two chromosome-level genome assemblies of Korean endemic species Abeliophyllum distichum and Forsythia ovata (Oleaceae).</title>
        <authorList>
            <person name="Jang H."/>
        </authorList>
    </citation>
    <scope>NUCLEOTIDE SEQUENCE [LARGE SCALE GENOMIC DNA]</scope>
</reference>
<name>A0ABD1SAC0_9LAMI</name>